<evidence type="ECO:0000256" key="1">
    <source>
        <dbReference type="ARBA" id="ARBA00004141"/>
    </source>
</evidence>
<evidence type="ECO:0000313" key="7">
    <source>
        <dbReference type="EMBL" id="CAD0006230.1"/>
    </source>
</evidence>
<keyword evidence="3 5" id="KW-1133">Transmembrane helix</keyword>
<feature type="transmembrane region" description="Helical" evidence="5">
    <location>
        <begin position="89"/>
        <end position="104"/>
    </location>
</feature>
<organism evidence="7 8">
    <name type="scientific">Flavobacterium salmonis</name>
    <dbReference type="NCBI Taxonomy" id="2654844"/>
    <lineage>
        <taxon>Bacteria</taxon>
        <taxon>Pseudomonadati</taxon>
        <taxon>Bacteroidota</taxon>
        <taxon>Flavobacteriia</taxon>
        <taxon>Flavobacteriales</taxon>
        <taxon>Flavobacteriaceae</taxon>
        <taxon>Flavobacterium</taxon>
    </lineage>
</organism>
<keyword evidence="8" id="KW-1185">Reference proteome</keyword>
<accession>A0A6V6Z363</accession>
<evidence type="ECO:0000256" key="3">
    <source>
        <dbReference type="ARBA" id="ARBA00022989"/>
    </source>
</evidence>
<dbReference type="RefSeq" id="WP_180909550.1">
    <property type="nucleotide sequence ID" value="NZ_CAIJDP010000078.1"/>
</dbReference>
<comment type="subcellular location">
    <subcellularLocation>
        <location evidence="1">Membrane</location>
        <topology evidence="1">Multi-pass membrane protein</topology>
    </subcellularLocation>
</comment>
<reference evidence="7 8" key="1">
    <citation type="submission" date="2020-06" db="EMBL/GenBank/DDBJ databases">
        <authorList>
            <person name="Criscuolo A."/>
        </authorList>
    </citation>
    <scope>NUCLEOTIDE SEQUENCE [LARGE SCALE GENOMIC DNA]</scope>
    <source>
        <strain evidence="8">CIP 111411</strain>
    </source>
</reference>
<comment type="caution">
    <text evidence="7">The sequence shown here is derived from an EMBL/GenBank/DDBJ whole genome shotgun (WGS) entry which is preliminary data.</text>
</comment>
<evidence type="ECO:0000256" key="5">
    <source>
        <dbReference type="SAM" id="Phobius"/>
    </source>
</evidence>
<feature type="transmembrane region" description="Helical" evidence="5">
    <location>
        <begin position="186"/>
        <end position="202"/>
    </location>
</feature>
<gene>
    <name evidence="7" type="ORF">FLAT13_03185</name>
</gene>
<dbReference type="PANTHER" id="PTHR37422:SF13">
    <property type="entry name" value="LIPOPOLYSACCHARIDE BIOSYNTHESIS PROTEIN PA4999-RELATED"/>
    <property type="match status" value="1"/>
</dbReference>
<dbReference type="SUPFAM" id="SSF48452">
    <property type="entry name" value="TPR-like"/>
    <property type="match status" value="1"/>
</dbReference>
<dbReference type="EMBL" id="CAIJDP010000078">
    <property type="protein sequence ID" value="CAD0006230.1"/>
    <property type="molecule type" value="Genomic_DNA"/>
</dbReference>
<evidence type="ECO:0000313" key="8">
    <source>
        <dbReference type="Proteomes" id="UP000530060"/>
    </source>
</evidence>
<feature type="transmembrane region" description="Helical" evidence="5">
    <location>
        <begin position="66"/>
        <end position="83"/>
    </location>
</feature>
<feature type="transmembrane region" description="Helical" evidence="5">
    <location>
        <begin position="358"/>
        <end position="383"/>
    </location>
</feature>
<feature type="transmembrane region" description="Helical" evidence="5">
    <location>
        <begin position="116"/>
        <end position="136"/>
    </location>
</feature>
<sequence>MVAINKNFFKTTLLAIILIISLVLNHNSDFWIGREYVYYQLFLLIIFSATLFTFSKEPLQLGKTDFAVLLVLLYLSISRSLCLKSINEIHVISTFALIIYYISLKKIHLKYDAINVYYDYVVFIGVLLSIYCIIQYNGIIERTNYYWQVTGNFPNPGPLGGFIAIILSLACCQLSQKVILKKPLRLILYLLAVFLMVFVLILSASRAAMLAAVVTIVTIISYFTFKKWKYFKYFLFSSIPLLLFIFYSKGTDSVYGRLLIWKISFLSFLKNPLTGVGYNFFNVEYINSQADYFSKGGTTKEILLAGANSQAFNEFLKFILENGLLGIIIIVIAGIWIFKSKQSLLIDHKEDFTLASLAVYLSFIVFAFFSFPLQFFPFKLILLNQIAVRNYNPLDLQIKVNENFKKAVFCLMAASLILLINFQYKGFHASKSASELEYTNPDSSKTLYEYAENRLNNDGNFLLRYGNFLEDTDIDTALFLYEKAKKINNLPILYSKTANLYEKKQNYKSVESNLLKLHFIQPHLFKPQEKLLEFYIRNGNLKNARFYANEILKTPIKIKSKEVFLIKLKAKKYLIHSIY</sequence>
<keyword evidence="2 5" id="KW-0812">Transmembrane</keyword>
<dbReference type="PANTHER" id="PTHR37422">
    <property type="entry name" value="TEICHURONIC ACID BIOSYNTHESIS PROTEIN TUAE"/>
    <property type="match status" value="1"/>
</dbReference>
<dbReference type="Proteomes" id="UP000530060">
    <property type="component" value="Unassembled WGS sequence"/>
</dbReference>
<dbReference type="GO" id="GO:0016020">
    <property type="term" value="C:membrane"/>
    <property type="evidence" value="ECO:0007669"/>
    <property type="project" value="UniProtKB-SubCell"/>
</dbReference>
<feature type="transmembrane region" description="Helical" evidence="5">
    <location>
        <begin position="318"/>
        <end position="338"/>
    </location>
</feature>
<feature type="transmembrane region" description="Helical" evidence="5">
    <location>
        <begin position="156"/>
        <end position="174"/>
    </location>
</feature>
<feature type="domain" description="O-antigen ligase-related" evidence="6">
    <location>
        <begin position="191"/>
        <end position="330"/>
    </location>
</feature>
<evidence type="ECO:0000259" key="6">
    <source>
        <dbReference type="Pfam" id="PF04932"/>
    </source>
</evidence>
<dbReference type="InterPro" id="IPR007016">
    <property type="entry name" value="O-antigen_ligase-rel_domated"/>
</dbReference>
<dbReference type="InterPro" id="IPR011990">
    <property type="entry name" value="TPR-like_helical_dom_sf"/>
</dbReference>
<evidence type="ECO:0000256" key="2">
    <source>
        <dbReference type="ARBA" id="ARBA00022692"/>
    </source>
</evidence>
<protein>
    <recommendedName>
        <fullName evidence="6">O-antigen ligase-related domain-containing protein</fullName>
    </recommendedName>
</protein>
<feature type="transmembrane region" description="Helical" evidence="5">
    <location>
        <begin position="36"/>
        <end position="54"/>
    </location>
</feature>
<proteinExistence type="predicted"/>
<feature type="transmembrane region" description="Helical" evidence="5">
    <location>
        <begin position="208"/>
        <end position="225"/>
    </location>
</feature>
<evidence type="ECO:0000256" key="4">
    <source>
        <dbReference type="ARBA" id="ARBA00023136"/>
    </source>
</evidence>
<feature type="transmembrane region" description="Helical" evidence="5">
    <location>
        <begin position="230"/>
        <end position="247"/>
    </location>
</feature>
<feature type="transmembrane region" description="Helical" evidence="5">
    <location>
        <begin position="7"/>
        <end position="24"/>
    </location>
</feature>
<dbReference type="Gene3D" id="1.25.40.10">
    <property type="entry name" value="Tetratricopeptide repeat domain"/>
    <property type="match status" value="1"/>
</dbReference>
<dbReference type="AlphaFoldDB" id="A0A6V6Z363"/>
<dbReference type="Pfam" id="PF04932">
    <property type="entry name" value="Wzy_C"/>
    <property type="match status" value="1"/>
</dbReference>
<keyword evidence="4 5" id="KW-0472">Membrane</keyword>
<dbReference type="InterPro" id="IPR051533">
    <property type="entry name" value="WaaL-like"/>
</dbReference>
<name>A0A6V6Z363_9FLAO</name>